<sequence length="25" mass="3073">VFFIFENLLILSECIITHTQAYFYF</sequence>
<feature type="non-terminal residue" evidence="1">
    <location>
        <position position="1"/>
    </location>
</feature>
<accession>A0A381YJE4</accession>
<dbReference type="AlphaFoldDB" id="A0A381YJE4"/>
<organism evidence="1">
    <name type="scientific">marine metagenome</name>
    <dbReference type="NCBI Taxonomy" id="408172"/>
    <lineage>
        <taxon>unclassified sequences</taxon>
        <taxon>metagenomes</taxon>
        <taxon>ecological metagenomes</taxon>
    </lineage>
</organism>
<dbReference type="EMBL" id="UINC01018385">
    <property type="protein sequence ID" value="SVA77188.1"/>
    <property type="molecule type" value="Genomic_DNA"/>
</dbReference>
<reference evidence="1" key="1">
    <citation type="submission" date="2018-05" db="EMBL/GenBank/DDBJ databases">
        <authorList>
            <person name="Lanie J.A."/>
            <person name="Ng W.-L."/>
            <person name="Kazmierczak K.M."/>
            <person name="Andrzejewski T.M."/>
            <person name="Davidsen T.M."/>
            <person name="Wayne K.J."/>
            <person name="Tettelin H."/>
            <person name="Glass J.I."/>
            <person name="Rusch D."/>
            <person name="Podicherti R."/>
            <person name="Tsui H.-C.T."/>
            <person name="Winkler M.E."/>
        </authorList>
    </citation>
    <scope>NUCLEOTIDE SEQUENCE</scope>
</reference>
<evidence type="ECO:0000313" key="1">
    <source>
        <dbReference type="EMBL" id="SVA77188.1"/>
    </source>
</evidence>
<name>A0A381YJE4_9ZZZZ</name>
<gene>
    <name evidence="1" type="ORF">METZ01_LOCUS130042</name>
</gene>
<protein>
    <submittedName>
        <fullName evidence="1">Uncharacterized protein</fullName>
    </submittedName>
</protein>
<proteinExistence type="predicted"/>